<evidence type="ECO:0000256" key="1">
    <source>
        <dbReference type="SAM" id="MobiDB-lite"/>
    </source>
</evidence>
<evidence type="ECO:0000313" key="5">
    <source>
        <dbReference type="Proteomes" id="UP000231990"/>
    </source>
</evidence>
<name>A0A2M9ZR50_9LEPT</name>
<dbReference type="EMBL" id="NPDY01000024">
    <property type="protein sequence ID" value="PJZ68391.1"/>
    <property type="molecule type" value="Genomic_DNA"/>
</dbReference>
<dbReference type="Proteomes" id="UP000231990">
    <property type="component" value="Unassembled WGS sequence"/>
</dbReference>
<feature type="region of interest" description="Disordered" evidence="1">
    <location>
        <begin position="52"/>
        <end position="90"/>
    </location>
</feature>
<gene>
    <name evidence="2" type="ORF">CH360_16595</name>
    <name evidence="3" type="ORF">CH373_05810</name>
</gene>
<dbReference type="RefSeq" id="WP_100715196.1">
    <property type="nucleotide sequence ID" value="NZ_NPDY01000024.1"/>
</dbReference>
<comment type="caution">
    <text evidence="3">The sequence shown here is derived from an EMBL/GenBank/DDBJ whole genome shotgun (WGS) entry which is preliminary data.</text>
</comment>
<dbReference type="Proteomes" id="UP000231962">
    <property type="component" value="Unassembled WGS sequence"/>
</dbReference>
<evidence type="ECO:0000313" key="2">
    <source>
        <dbReference type="EMBL" id="PJZ68391.1"/>
    </source>
</evidence>
<organism evidence="3 5">
    <name type="scientific">Leptospira perolatii</name>
    <dbReference type="NCBI Taxonomy" id="2023191"/>
    <lineage>
        <taxon>Bacteria</taxon>
        <taxon>Pseudomonadati</taxon>
        <taxon>Spirochaetota</taxon>
        <taxon>Spirochaetia</taxon>
        <taxon>Leptospirales</taxon>
        <taxon>Leptospiraceae</taxon>
        <taxon>Leptospira</taxon>
    </lineage>
</organism>
<protein>
    <submittedName>
        <fullName evidence="3">Uncharacterized protein</fullName>
    </submittedName>
</protein>
<reference evidence="4 5" key="1">
    <citation type="submission" date="2017-07" db="EMBL/GenBank/DDBJ databases">
        <title>Leptospira spp. isolated from tropical soils.</title>
        <authorList>
            <person name="Thibeaux R."/>
            <person name="Iraola G."/>
            <person name="Ferres I."/>
            <person name="Bierque E."/>
            <person name="Girault D."/>
            <person name="Soupe-Gilbert M.-E."/>
            <person name="Picardeau M."/>
            <person name="Goarant C."/>
        </authorList>
    </citation>
    <scope>NUCLEOTIDE SEQUENCE [LARGE SCALE GENOMIC DNA]</scope>
    <source>
        <strain evidence="3 5">FH1-B-B1</strain>
        <strain evidence="2 4">FH1-B-C1</strain>
    </source>
</reference>
<evidence type="ECO:0000313" key="3">
    <source>
        <dbReference type="EMBL" id="PJZ74413.1"/>
    </source>
</evidence>
<dbReference type="OrthoDB" id="344539at2"/>
<keyword evidence="4" id="KW-1185">Reference proteome</keyword>
<proteinExistence type="predicted"/>
<dbReference type="AlphaFoldDB" id="A0A2M9ZR50"/>
<accession>A0A2M9ZR50</accession>
<sequence length="119" mass="13717">MVSPLKIKIAHLLRKTEEIERDLNELGKIRDRIASDRDYSESLRDSIDEEMKKLSSQRDQMLGLKTKETPSDWAVPTKPSSSRAAEGLYQDNEKRLAHQISVEIQGKKQQPAKKTVHKY</sequence>
<evidence type="ECO:0000313" key="4">
    <source>
        <dbReference type="Proteomes" id="UP000231962"/>
    </source>
</evidence>
<dbReference type="EMBL" id="NPDZ01000002">
    <property type="protein sequence ID" value="PJZ74413.1"/>
    <property type="molecule type" value="Genomic_DNA"/>
</dbReference>